<name>A0A174ZAC0_9FIRM</name>
<organism evidence="6 7">
    <name type="scientific">[Ruminococcus] torques</name>
    <dbReference type="NCBI Taxonomy" id="33039"/>
    <lineage>
        <taxon>Bacteria</taxon>
        <taxon>Bacillati</taxon>
        <taxon>Bacillota</taxon>
        <taxon>Clostridia</taxon>
        <taxon>Lachnospirales</taxon>
        <taxon>Lachnospiraceae</taxon>
        <taxon>Mediterraneibacter</taxon>
    </lineage>
</organism>
<evidence type="ECO:0000256" key="2">
    <source>
        <dbReference type="ARBA" id="ARBA00023015"/>
    </source>
</evidence>
<evidence type="ECO:0000313" key="7">
    <source>
        <dbReference type="Proteomes" id="UP000078383"/>
    </source>
</evidence>
<keyword evidence="3" id="KW-0238">DNA-binding</keyword>
<dbReference type="InterPro" id="IPR010982">
    <property type="entry name" value="Lambda_DNA-bd_dom_sf"/>
</dbReference>
<dbReference type="RefSeq" id="WP_020435936.1">
    <property type="nucleotide sequence ID" value="NZ_CZBR01000010.1"/>
</dbReference>
<dbReference type="SUPFAM" id="SSF47413">
    <property type="entry name" value="lambda repressor-like DNA-binding domains"/>
    <property type="match status" value="1"/>
</dbReference>
<dbReference type="InterPro" id="IPR000843">
    <property type="entry name" value="HTH_LacI"/>
</dbReference>
<feature type="domain" description="HTH lacI-type" evidence="5">
    <location>
        <begin position="9"/>
        <end position="58"/>
    </location>
</feature>
<dbReference type="Gene3D" id="3.40.50.2300">
    <property type="match status" value="2"/>
</dbReference>
<sequence>MENIDIKFIAKKSECSIATVSRVINRSKPVSEELQKRVIDTIRKYNYNPSIYAQNLAGKKSRLLGFIMTNYINQYQLLLFRYLNEFACKMGYGCIIRYCNSGFEEKLEVLRELEIRGIEVCFSLFLLSQEEEAYIKEHFRIKVCHMQSPEMHLNIIEKNESSVYEAVCYLAQLGHKRIGGIFCIDEIDDSFLMARKRGFLKAISQINLDQDESLIGQLHGECEKDSVISVIEKIFVPQKPPTALFCYSDEVAIEVMSWIMKQGYRIPEDISVLSFDGIPFAGRVTPSLSTISQPVEYQAKCIINGMLYLQDGIERPCDEKGNEYLLQIRDSVGFPSH</sequence>
<dbReference type="CDD" id="cd06267">
    <property type="entry name" value="PBP1_LacI_sugar_binding-like"/>
    <property type="match status" value="1"/>
</dbReference>
<dbReference type="OrthoDB" id="9813468at2"/>
<keyword evidence="1" id="KW-0678">Repressor</keyword>
<evidence type="ECO:0000256" key="4">
    <source>
        <dbReference type="ARBA" id="ARBA00023163"/>
    </source>
</evidence>
<dbReference type="CDD" id="cd01392">
    <property type="entry name" value="HTH_LacI"/>
    <property type="match status" value="1"/>
</dbReference>
<evidence type="ECO:0000259" key="5">
    <source>
        <dbReference type="PROSITE" id="PS50932"/>
    </source>
</evidence>
<evidence type="ECO:0000256" key="1">
    <source>
        <dbReference type="ARBA" id="ARBA00022491"/>
    </source>
</evidence>
<keyword evidence="4" id="KW-0804">Transcription</keyword>
<dbReference type="AlphaFoldDB" id="A0A174ZAC0"/>
<dbReference type="PROSITE" id="PS50932">
    <property type="entry name" value="HTH_LACI_2"/>
    <property type="match status" value="1"/>
</dbReference>
<dbReference type="InterPro" id="IPR046335">
    <property type="entry name" value="LacI/GalR-like_sensor"/>
</dbReference>
<dbReference type="SMART" id="SM00354">
    <property type="entry name" value="HTH_LACI"/>
    <property type="match status" value="1"/>
</dbReference>
<evidence type="ECO:0000256" key="3">
    <source>
        <dbReference type="ARBA" id="ARBA00023125"/>
    </source>
</evidence>
<proteinExistence type="predicted"/>
<dbReference type="GO" id="GO:0003700">
    <property type="term" value="F:DNA-binding transcription factor activity"/>
    <property type="evidence" value="ECO:0007669"/>
    <property type="project" value="TreeGrafter"/>
</dbReference>
<evidence type="ECO:0000313" key="6">
    <source>
        <dbReference type="EMBL" id="CUQ84215.1"/>
    </source>
</evidence>
<dbReference type="GO" id="GO:0000976">
    <property type="term" value="F:transcription cis-regulatory region binding"/>
    <property type="evidence" value="ECO:0007669"/>
    <property type="project" value="TreeGrafter"/>
</dbReference>
<accession>A0A174ZAC0</accession>
<dbReference type="Pfam" id="PF00356">
    <property type="entry name" value="LacI"/>
    <property type="match status" value="1"/>
</dbReference>
<dbReference type="Gene3D" id="1.10.260.40">
    <property type="entry name" value="lambda repressor-like DNA-binding domains"/>
    <property type="match status" value="1"/>
</dbReference>
<dbReference type="InterPro" id="IPR028082">
    <property type="entry name" value="Peripla_BP_I"/>
</dbReference>
<reference evidence="6 7" key="1">
    <citation type="submission" date="2015-09" db="EMBL/GenBank/DDBJ databases">
        <authorList>
            <consortium name="Pathogen Informatics"/>
        </authorList>
    </citation>
    <scope>NUCLEOTIDE SEQUENCE [LARGE SCALE GENOMIC DNA]</scope>
    <source>
        <strain evidence="6 7">2789STDY5834889</strain>
    </source>
</reference>
<dbReference type="PANTHER" id="PTHR30146:SF148">
    <property type="entry name" value="HTH-TYPE TRANSCRIPTIONAL REPRESSOR PURR-RELATED"/>
    <property type="match status" value="1"/>
</dbReference>
<dbReference type="Proteomes" id="UP000078383">
    <property type="component" value="Unassembled WGS sequence"/>
</dbReference>
<keyword evidence="2" id="KW-0805">Transcription regulation</keyword>
<protein>
    <submittedName>
        <fullName evidence="6">Catabolite control protein</fullName>
    </submittedName>
</protein>
<gene>
    <name evidence="6" type="primary">ccpA_2</name>
    <name evidence="6" type="ORF">ERS852502_00870</name>
</gene>
<dbReference type="Pfam" id="PF13377">
    <property type="entry name" value="Peripla_BP_3"/>
    <property type="match status" value="1"/>
</dbReference>
<dbReference type="EMBL" id="CZBX01000003">
    <property type="protein sequence ID" value="CUQ84215.1"/>
    <property type="molecule type" value="Genomic_DNA"/>
</dbReference>
<dbReference type="SUPFAM" id="SSF53822">
    <property type="entry name" value="Periplasmic binding protein-like I"/>
    <property type="match status" value="1"/>
</dbReference>
<dbReference type="PANTHER" id="PTHR30146">
    <property type="entry name" value="LACI-RELATED TRANSCRIPTIONAL REPRESSOR"/>
    <property type="match status" value="1"/>
</dbReference>